<evidence type="ECO:0000313" key="2">
    <source>
        <dbReference type="EMBL" id="MBA8792869.1"/>
    </source>
</evidence>
<dbReference type="Proteomes" id="UP000523079">
    <property type="component" value="Unassembled WGS sequence"/>
</dbReference>
<dbReference type="EMBL" id="JACGWT010000001">
    <property type="protein sequence ID" value="MBA8792869.1"/>
    <property type="molecule type" value="Genomic_DNA"/>
</dbReference>
<accession>A0A7W3P4F3</accession>
<evidence type="ECO:0000313" key="3">
    <source>
        <dbReference type="Proteomes" id="UP000523079"/>
    </source>
</evidence>
<dbReference type="InterPro" id="IPR034768">
    <property type="entry name" value="4FE4S_WBL"/>
</dbReference>
<evidence type="ECO:0000259" key="1">
    <source>
        <dbReference type="PROSITE" id="PS51674"/>
    </source>
</evidence>
<organism evidence="2 3">
    <name type="scientific">Microlunatus kandeliicorticis</name>
    <dbReference type="NCBI Taxonomy" id="1759536"/>
    <lineage>
        <taxon>Bacteria</taxon>
        <taxon>Bacillati</taxon>
        <taxon>Actinomycetota</taxon>
        <taxon>Actinomycetes</taxon>
        <taxon>Propionibacteriales</taxon>
        <taxon>Propionibacteriaceae</taxon>
        <taxon>Microlunatus</taxon>
    </lineage>
</organism>
<dbReference type="PROSITE" id="PS51674">
    <property type="entry name" value="4FE4S_WBL"/>
    <property type="match status" value="1"/>
</dbReference>
<dbReference type="Pfam" id="PF02467">
    <property type="entry name" value="Whib"/>
    <property type="match status" value="1"/>
</dbReference>
<gene>
    <name evidence="2" type="ORF">FHX74_000463</name>
</gene>
<comment type="caution">
    <text evidence="2">The sequence shown here is derived from an EMBL/GenBank/DDBJ whole genome shotgun (WGS) entry which is preliminary data.</text>
</comment>
<dbReference type="RefSeq" id="WP_182558456.1">
    <property type="nucleotide sequence ID" value="NZ_JACGWT010000001.1"/>
</dbReference>
<feature type="domain" description="4Fe-4S Wbl-type" evidence="1">
    <location>
        <begin position="27"/>
        <end position="88"/>
    </location>
</feature>
<dbReference type="AlphaFoldDB" id="A0A7W3P4F3"/>
<keyword evidence="3" id="KW-1185">Reference proteome</keyword>
<name>A0A7W3P4F3_9ACTN</name>
<reference evidence="2 3" key="1">
    <citation type="submission" date="2020-07" db="EMBL/GenBank/DDBJ databases">
        <title>Sequencing the genomes of 1000 actinobacteria strains.</title>
        <authorList>
            <person name="Klenk H.-P."/>
        </authorList>
    </citation>
    <scope>NUCLEOTIDE SEQUENCE [LARGE SCALE GENOMIC DNA]</scope>
    <source>
        <strain evidence="2 3">DSM 100723</strain>
    </source>
</reference>
<protein>
    <recommendedName>
        <fullName evidence="1">4Fe-4S Wbl-type domain-containing protein</fullName>
    </recommendedName>
</protein>
<proteinExistence type="predicted"/>
<sequence>MSDTPVDGSVIMTLAEQQYRASVIRQLQISVDWQLVEWVDGAACRDSGRADRPTCARCPVRAECLAAALVAGDTAEWRGGADREERAGLWEDLERVYLGHRDRGFMQLDRSLTGRWG</sequence>